<evidence type="ECO:0000256" key="4">
    <source>
        <dbReference type="ARBA" id="ARBA00023136"/>
    </source>
</evidence>
<evidence type="ECO:0000256" key="2">
    <source>
        <dbReference type="ARBA" id="ARBA00022692"/>
    </source>
</evidence>
<comment type="subcellular location">
    <subcellularLocation>
        <location evidence="1">Membrane</location>
        <topology evidence="1">Multi-pass membrane protein</topology>
    </subcellularLocation>
</comment>
<evidence type="ECO:0000256" key="5">
    <source>
        <dbReference type="ARBA" id="ARBA00038359"/>
    </source>
</evidence>
<comment type="similarity">
    <text evidence="5">Belongs to the SAT4 family.</text>
</comment>
<accession>A0A8H3I321</accession>
<keyword evidence="2" id="KW-0812">Transmembrane</keyword>
<name>A0A8H3I321_9LECA</name>
<dbReference type="Pfam" id="PF20684">
    <property type="entry name" value="Fung_rhodopsin"/>
    <property type="match status" value="1"/>
</dbReference>
<organism evidence="7 8">
    <name type="scientific">Gomphillus americanus</name>
    <dbReference type="NCBI Taxonomy" id="1940652"/>
    <lineage>
        <taxon>Eukaryota</taxon>
        <taxon>Fungi</taxon>
        <taxon>Dikarya</taxon>
        <taxon>Ascomycota</taxon>
        <taxon>Pezizomycotina</taxon>
        <taxon>Lecanoromycetes</taxon>
        <taxon>OSLEUM clade</taxon>
        <taxon>Ostropomycetidae</taxon>
        <taxon>Ostropales</taxon>
        <taxon>Graphidaceae</taxon>
        <taxon>Gomphilloideae</taxon>
        <taxon>Gomphillus</taxon>
    </lineage>
</organism>
<evidence type="ECO:0000313" key="8">
    <source>
        <dbReference type="Proteomes" id="UP000664169"/>
    </source>
</evidence>
<dbReference type="OrthoDB" id="10017208at2759"/>
<dbReference type="InterPro" id="IPR052337">
    <property type="entry name" value="SAT4-like"/>
</dbReference>
<proteinExistence type="inferred from homology"/>
<evidence type="ECO:0000256" key="1">
    <source>
        <dbReference type="ARBA" id="ARBA00004141"/>
    </source>
</evidence>
<sequence>MARGKKVALSLIFSMGILICILTIVRVQQLAVFDPNNMSQGYAIEGALADLEPLLGIINACLTVLRPVLIHLFPGTMLPGTNKQSCALEEPSGVSNTSGMHKYKPYVSLNNTKSDMATATWSEAEVLRDDRSSHEDLMHQPTGIYVQNEWKVQ</sequence>
<keyword evidence="8" id="KW-1185">Reference proteome</keyword>
<feature type="domain" description="Rhodopsin" evidence="6">
    <location>
        <begin position="2"/>
        <end position="69"/>
    </location>
</feature>
<dbReference type="GO" id="GO:0016020">
    <property type="term" value="C:membrane"/>
    <property type="evidence" value="ECO:0007669"/>
    <property type="project" value="UniProtKB-SubCell"/>
</dbReference>
<keyword evidence="3" id="KW-1133">Transmembrane helix</keyword>
<comment type="caution">
    <text evidence="7">The sequence shown here is derived from an EMBL/GenBank/DDBJ whole genome shotgun (WGS) entry which is preliminary data.</text>
</comment>
<dbReference type="PANTHER" id="PTHR33048:SF47">
    <property type="entry name" value="INTEGRAL MEMBRANE PROTEIN-RELATED"/>
    <property type="match status" value="1"/>
</dbReference>
<dbReference type="Proteomes" id="UP000664169">
    <property type="component" value="Unassembled WGS sequence"/>
</dbReference>
<gene>
    <name evidence="7" type="ORF">GOMPHAMPRED_003165</name>
</gene>
<dbReference type="InterPro" id="IPR049326">
    <property type="entry name" value="Rhodopsin_dom_fungi"/>
</dbReference>
<evidence type="ECO:0000259" key="6">
    <source>
        <dbReference type="Pfam" id="PF20684"/>
    </source>
</evidence>
<keyword evidence="4" id="KW-0472">Membrane</keyword>
<evidence type="ECO:0000313" key="7">
    <source>
        <dbReference type="EMBL" id="CAF9905410.1"/>
    </source>
</evidence>
<protein>
    <recommendedName>
        <fullName evidence="6">Rhodopsin domain-containing protein</fullName>
    </recommendedName>
</protein>
<dbReference type="AlphaFoldDB" id="A0A8H3I321"/>
<evidence type="ECO:0000256" key="3">
    <source>
        <dbReference type="ARBA" id="ARBA00022989"/>
    </source>
</evidence>
<reference evidence="7" key="1">
    <citation type="submission" date="2021-03" db="EMBL/GenBank/DDBJ databases">
        <authorList>
            <person name="Tagirdzhanova G."/>
        </authorList>
    </citation>
    <scope>NUCLEOTIDE SEQUENCE</scope>
</reference>
<dbReference type="PANTHER" id="PTHR33048">
    <property type="entry name" value="PTH11-LIKE INTEGRAL MEMBRANE PROTEIN (AFU_ORTHOLOGUE AFUA_5G11245)"/>
    <property type="match status" value="1"/>
</dbReference>
<dbReference type="EMBL" id="CAJPDQ010000002">
    <property type="protein sequence ID" value="CAF9905410.1"/>
    <property type="molecule type" value="Genomic_DNA"/>
</dbReference>